<evidence type="ECO:0000256" key="5">
    <source>
        <dbReference type="SAM" id="Coils"/>
    </source>
</evidence>
<evidence type="ECO:0000256" key="6">
    <source>
        <dbReference type="SAM" id="MobiDB-lite"/>
    </source>
</evidence>
<feature type="transmembrane region" description="Helical" evidence="7">
    <location>
        <begin position="78"/>
        <end position="101"/>
    </location>
</feature>
<dbReference type="GO" id="GO:0016020">
    <property type="term" value="C:membrane"/>
    <property type="evidence" value="ECO:0007669"/>
    <property type="project" value="UniProtKB-SubCell"/>
</dbReference>
<evidence type="ECO:0000256" key="7">
    <source>
        <dbReference type="SAM" id="Phobius"/>
    </source>
</evidence>
<sequence length="340" mass="39259">MISPPRRSGPIGANLRRFSANNRLRETMDAPTHSKTIEFDRMMAVPMFCASLLFLVFVAAAVQEFTSETIYQSVEVSLYFFGLTLLMFPLFVAEAVAHWWIGSPRWKMCLLRSLLPPLRLAARDHDAGHTMWLPMLGWREVDDDLHEEVERAFSGPMIVVALMILPLLAISLVWHYRIDIGQYPWLEAIVETGYSVTWLAFTVEFIVMFSLVDKKFNYLRKHWVDLLIICLPLVAFLRVLRVSQLLRLQQVTKATRIYRLRGLALRVWRGIVALDMLSRLMRLEPQRRIELLEELIGEKEEEIEKIREQIAKLQARIDAKAKPSSPQLAKSTPVEDTEAA</sequence>
<dbReference type="EMBL" id="PUIB01000016">
    <property type="protein sequence ID" value="PQO35186.1"/>
    <property type="molecule type" value="Genomic_DNA"/>
</dbReference>
<keyword evidence="3 7" id="KW-1133">Transmembrane helix</keyword>
<feature type="transmembrane region" description="Helical" evidence="7">
    <location>
        <begin position="157"/>
        <end position="176"/>
    </location>
</feature>
<reference evidence="8 9" key="1">
    <citation type="submission" date="2018-02" db="EMBL/GenBank/DDBJ databases">
        <title>Comparative genomes isolates from brazilian mangrove.</title>
        <authorList>
            <person name="Araujo J.E."/>
            <person name="Taketani R.G."/>
            <person name="Silva M.C.P."/>
            <person name="Loureco M.V."/>
            <person name="Andreote F.D."/>
        </authorList>
    </citation>
    <scope>NUCLEOTIDE SEQUENCE [LARGE SCALE GENOMIC DNA]</scope>
    <source>
        <strain evidence="8 9">NAP PRIS-MGV</strain>
    </source>
</reference>
<comment type="caution">
    <text evidence="8">The sequence shown here is derived from an EMBL/GenBank/DDBJ whole genome shotgun (WGS) entry which is preliminary data.</text>
</comment>
<organism evidence="8 9">
    <name type="scientific">Blastopirellula marina</name>
    <dbReference type="NCBI Taxonomy" id="124"/>
    <lineage>
        <taxon>Bacteria</taxon>
        <taxon>Pseudomonadati</taxon>
        <taxon>Planctomycetota</taxon>
        <taxon>Planctomycetia</taxon>
        <taxon>Pirellulales</taxon>
        <taxon>Pirellulaceae</taxon>
        <taxon>Blastopirellula</taxon>
    </lineage>
</organism>
<gene>
    <name evidence="8" type="ORF">C5Y98_14650</name>
</gene>
<name>A0A2S8FSN7_9BACT</name>
<accession>A0A2S8FSN7</accession>
<evidence type="ECO:0000313" key="8">
    <source>
        <dbReference type="EMBL" id="PQO35186.1"/>
    </source>
</evidence>
<dbReference type="AlphaFoldDB" id="A0A2S8FSN7"/>
<dbReference type="Gene3D" id="1.20.120.350">
    <property type="entry name" value="Voltage-gated potassium channels. Chain C"/>
    <property type="match status" value="1"/>
</dbReference>
<keyword evidence="2 7" id="KW-0812">Transmembrane</keyword>
<evidence type="ECO:0000256" key="2">
    <source>
        <dbReference type="ARBA" id="ARBA00022692"/>
    </source>
</evidence>
<evidence type="ECO:0008006" key="10">
    <source>
        <dbReference type="Google" id="ProtNLM"/>
    </source>
</evidence>
<feature type="coiled-coil region" evidence="5">
    <location>
        <begin position="289"/>
        <end position="316"/>
    </location>
</feature>
<dbReference type="SUPFAM" id="SSF81324">
    <property type="entry name" value="Voltage-gated potassium channels"/>
    <property type="match status" value="1"/>
</dbReference>
<keyword evidence="5" id="KW-0175">Coiled coil</keyword>
<evidence type="ECO:0000256" key="1">
    <source>
        <dbReference type="ARBA" id="ARBA00004141"/>
    </source>
</evidence>
<evidence type="ECO:0000256" key="4">
    <source>
        <dbReference type="ARBA" id="ARBA00023136"/>
    </source>
</evidence>
<evidence type="ECO:0000313" key="9">
    <source>
        <dbReference type="Proteomes" id="UP000239388"/>
    </source>
</evidence>
<keyword evidence="4 7" id="KW-0472">Membrane</keyword>
<proteinExistence type="predicted"/>
<evidence type="ECO:0000256" key="3">
    <source>
        <dbReference type="ARBA" id="ARBA00022989"/>
    </source>
</evidence>
<feature type="transmembrane region" description="Helical" evidence="7">
    <location>
        <begin position="188"/>
        <end position="211"/>
    </location>
</feature>
<comment type="subcellular location">
    <subcellularLocation>
        <location evidence="1">Membrane</location>
        <topology evidence="1">Multi-pass membrane protein</topology>
    </subcellularLocation>
</comment>
<dbReference type="Proteomes" id="UP000239388">
    <property type="component" value="Unassembled WGS sequence"/>
</dbReference>
<feature type="region of interest" description="Disordered" evidence="6">
    <location>
        <begin position="317"/>
        <end position="340"/>
    </location>
</feature>
<protein>
    <recommendedName>
        <fullName evidence="10">Potassium channel protein</fullName>
    </recommendedName>
</protein>
<feature type="transmembrane region" description="Helical" evidence="7">
    <location>
        <begin position="44"/>
        <end position="66"/>
    </location>
</feature>
<dbReference type="InterPro" id="IPR027359">
    <property type="entry name" value="Volt_channel_dom_sf"/>
</dbReference>
<feature type="transmembrane region" description="Helical" evidence="7">
    <location>
        <begin position="223"/>
        <end position="240"/>
    </location>
</feature>